<dbReference type="Pfam" id="PF00581">
    <property type="entry name" value="Rhodanese"/>
    <property type="match status" value="1"/>
</dbReference>
<reference evidence="2 3" key="1">
    <citation type="submission" date="2018-08" db="EMBL/GenBank/DDBJ databases">
        <authorList>
            <person name="Khan S.A."/>
        </authorList>
    </citation>
    <scope>NUCLEOTIDE SEQUENCE [LARGE SCALE GENOMIC DNA]</scope>
    <source>
        <strain evidence="2 3">GTF-13</strain>
    </source>
</reference>
<dbReference type="CDD" id="cd00158">
    <property type="entry name" value="RHOD"/>
    <property type="match status" value="1"/>
</dbReference>
<dbReference type="PANTHER" id="PTHR45431">
    <property type="entry name" value="RHODANESE-LIKE DOMAIN-CONTAINING PROTEIN 15, CHLOROPLASTIC"/>
    <property type="match status" value="1"/>
</dbReference>
<evidence type="ECO:0000259" key="1">
    <source>
        <dbReference type="PROSITE" id="PS50206"/>
    </source>
</evidence>
<dbReference type="Proteomes" id="UP000280792">
    <property type="component" value="Unassembled WGS sequence"/>
</dbReference>
<dbReference type="InterPro" id="IPR036873">
    <property type="entry name" value="Rhodanese-like_dom_sf"/>
</dbReference>
<dbReference type="InterPro" id="IPR001763">
    <property type="entry name" value="Rhodanese-like_dom"/>
</dbReference>
<dbReference type="SMART" id="SM00450">
    <property type="entry name" value="RHOD"/>
    <property type="match status" value="1"/>
</dbReference>
<accession>A0A3P3VSG4</accession>
<dbReference type="SUPFAM" id="SSF52821">
    <property type="entry name" value="Rhodanese/Cell cycle control phosphatase"/>
    <property type="match status" value="1"/>
</dbReference>
<feature type="domain" description="Rhodanese" evidence="1">
    <location>
        <begin position="5"/>
        <end position="86"/>
    </location>
</feature>
<name>A0A3P3VSG4_9GAMM</name>
<organism evidence="2 3">
    <name type="scientific">Aestuariirhabdus litorea</name>
    <dbReference type="NCBI Taxonomy" id="2528527"/>
    <lineage>
        <taxon>Bacteria</taxon>
        <taxon>Pseudomonadati</taxon>
        <taxon>Pseudomonadota</taxon>
        <taxon>Gammaproteobacteria</taxon>
        <taxon>Oceanospirillales</taxon>
        <taxon>Aestuariirhabdaceae</taxon>
        <taxon>Aestuariirhabdus</taxon>
    </lineage>
</organism>
<proteinExistence type="predicted"/>
<protein>
    <submittedName>
        <fullName evidence="2">Rhodanese-like domain-containing protein</fullName>
    </submittedName>
</protein>
<dbReference type="AlphaFoldDB" id="A0A3P3VSG4"/>
<evidence type="ECO:0000313" key="2">
    <source>
        <dbReference type="EMBL" id="RRJ85384.1"/>
    </source>
</evidence>
<dbReference type="EMBL" id="QWEZ01000001">
    <property type="protein sequence ID" value="RRJ85384.1"/>
    <property type="molecule type" value="Genomic_DNA"/>
</dbReference>
<gene>
    <name evidence="2" type="ORF">D0544_00015</name>
</gene>
<sequence length="88" mass="9372">MAAGPSPDELVIDVRTQAEFSGGHYPGATNIPFDVIESRIEALTSDRDQPIALYCKSGRRAGIALQTLEAMGYTRVTNYGGLSDISAP</sequence>
<dbReference type="Gene3D" id="3.40.250.10">
    <property type="entry name" value="Rhodanese-like domain"/>
    <property type="match status" value="1"/>
</dbReference>
<evidence type="ECO:0000313" key="3">
    <source>
        <dbReference type="Proteomes" id="UP000280792"/>
    </source>
</evidence>
<keyword evidence="3" id="KW-1185">Reference proteome</keyword>
<dbReference type="PROSITE" id="PS50206">
    <property type="entry name" value="RHODANESE_3"/>
    <property type="match status" value="1"/>
</dbReference>
<reference evidence="2 3" key="2">
    <citation type="submission" date="2018-12" db="EMBL/GenBank/DDBJ databases">
        <title>Simiduia agarivorans gen. nov., sp. nov., a marine, agarolytic bacterium isolated from shallow coastal water from Keelung, Taiwan.</title>
        <authorList>
            <person name="Shieh W.Y."/>
        </authorList>
    </citation>
    <scope>NUCLEOTIDE SEQUENCE [LARGE SCALE GENOMIC DNA]</scope>
    <source>
        <strain evidence="2 3">GTF-13</strain>
    </source>
</reference>
<dbReference type="InterPro" id="IPR052367">
    <property type="entry name" value="Thiosulfate_ST/Rhodanese-like"/>
</dbReference>
<comment type="caution">
    <text evidence="2">The sequence shown here is derived from an EMBL/GenBank/DDBJ whole genome shotgun (WGS) entry which is preliminary data.</text>
</comment>
<dbReference type="PANTHER" id="PTHR45431:SF3">
    <property type="entry name" value="RHODANESE-LIKE DOMAIN-CONTAINING PROTEIN 15, CHLOROPLASTIC"/>
    <property type="match status" value="1"/>
</dbReference>